<organism evidence="2 3">
    <name type="scientific">Aquimarina aggregata</name>
    <dbReference type="NCBI Taxonomy" id="1642818"/>
    <lineage>
        <taxon>Bacteria</taxon>
        <taxon>Pseudomonadati</taxon>
        <taxon>Bacteroidota</taxon>
        <taxon>Flavobacteriia</taxon>
        <taxon>Flavobacteriales</taxon>
        <taxon>Flavobacteriaceae</taxon>
        <taxon>Aquimarina</taxon>
    </lineage>
</organism>
<dbReference type="RefSeq" id="WP_066318261.1">
    <property type="nucleotide sequence ID" value="NZ_CANLSS010000004.1"/>
</dbReference>
<dbReference type="InterPro" id="IPR014710">
    <property type="entry name" value="RmlC-like_jellyroll"/>
</dbReference>
<dbReference type="STRING" id="1642818.AWE51_13900"/>
<evidence type="ECO:0000313" key="3">
    <source>
        <dbReference type="Proteomes" id="UP000076715"/>
    </source>
</evidence>
<evidence type="ECO:0000259" key="1">
    <source>
        <dbReference type="PROSITE" id="PS50042"/>
    </source>
</evidence>
<accession>A0A162XJU5</accession>
<dbReference type="InterPro" id="IPR000595">
    <property type="entry name" value="cNMP-bd_dom"/>
</dbReference>
<dbReference type="CDD" id="cd00038">
    <property type="entry name" value="CAP_ED"/>
    <property type="match status" value="1"/>
</dbReference>
<dbReference type="AlphaFoldDB" id="A0A162XJU5"/>
<comment type="caution">
    <text evidence="2">The sequence shown here is derived from an EMBL/GenBank/DDBJ whole genome shotgun (WGS) entry which is preliminary data.</text>
</comment>
<protein>
    <recommendedName>
        <fullName evidence="1">Cyclic nucleotide-binding domain-containing protein</fullName>
    </recommendedName>
</protein>
<proteinExistence type="predicted"/>
<gene>
    <name evidence="2" type="ORF">AWE51_13900</name>
</gene>
<dbReference type="SUPFAM" id="SSF51206">
    <property type="entry name" value="cAMP-binding domain-like"/>
    <property type="match status" value="1"/>
</dbReference>
<keyword evidence="3" id="KW-1185">Reference proteome</keyword>
<dbReference type="Gene3D" id="2.60.120.10">
    <property type="entry name" value="Jelly Rolls"/>
    <property type="match status" value="1"/>
</dbReference>
<sequence>MILLRECISDQVDIDKSSLDAIISSFEVKKIKKGEFFLESGKICRKMAFIASGYLRMYDIADGKEITLWIGSSGKFITSLSSFVFESSNYWNIQALTDCTLYVINRKKHFDLGKQTPKWIEFDNQLLAHSFALLERSMFAQLHTTAKQRFESLLEEEPALFNHVPLQHIASMLGITPESLSRLRKKVAD</sequence>
<feature type="domain" description="Cyclic nucleotide-binding" evidence="1">
    <location>
        <begin position="13"/>
        <end position="107"/>
    </location>
</feature>
<evidence type="ECO:0000313" key="2">
    <source>
        <dbReference type="EMBL" id="KZS38679.1"/>
    </source>
</evidence>
<dbReference type="OrthoDB" id="758145at2"/>
<dbReference type="InterPro" id="IPR018490">
    <property type="entry name" value="cNMP-bd_dom_sf"/>
</dbReference>
<dbReference type="EMBL" id="LQRT01000046">
    <property type="protein sequence ID" value="KZS38679.1"/>
    <property type="molecule type" value="Genomic_DNA"/>
</dbReference>
<dbReference type="Pfam" id="PF00027">
    <property type="entry name" value="cNMP_binding"/>
    <property type="match status" value="1"/>
</dbReference>
<dbReference type="PROSITE" id="PS50042">
    <property type="entry name" value="CNMP_BINDING_3"/>
    <property type="match status" value="1"/>
</dbReference>
<reference evidence="2 3" key="1">
    <citation type="submission" date="2016-01" db="EMBL/GenBank/DDBJ databases">
        <title>The draft genome sequence of Aquimarina sp. RZW4-3-2.</title>
        <authorList>
            <person name="Wang Y."/>
        </authorList>
    </citation>
    <scope>NUCLEOTIDE SEQUENCE [LARGE SCALE GENOMIC DNA]</scope>
    <source>
        <strain evidence="2 3">RZW4-3-2</strain>
    </source>
</reference>
<dbReference type="Proteomes" id="UP000076715">
    <property type="component" value="Unassembled WGS sequence"/>
</dbReference>
<name>A0A162XJU5_9FLAO</name>